<dbReference type="EMBL" id="PPEA01000017">
    <property type="protein sequence ID" value="PQM49682.1"/>
    <property type="molecule type" value="Genomic_DNA"/>
</dbReference>
<dbReference type="AlphaFoldDB" id="A0A1S1NDP1"/>
<dbReference type="RefSeq" id="WP_071028682.1">
    <property type="nucleotide sequence ID" value="NZ_MLQM01000132.1"/>
</dbReference>
<dbReference type="Proteomes" id="UP000179734">
    <property type="component" value="Unassembled WGS sequence"/>
</dbReference>
<dbReference type="SUPFAM" id="SSF47598">
    <property type="entry name" value="Ribbon-helix-helix"/>
    <property type="match status" value="1"/>
</dbReference>
<comment type="caution">
    <text evidence="2">The sequence shown here is derived from an EMBL/GenBank/DDBJ whole genome shotgun (WGS) entry which is preliminary data.</text>
</comment>
<accession>A0A1S1NDP1</accession>
<organism evidence="2 4">
    <name type="scientific">Mycobacterium talmoniae</name>
    <dbReference type="NCBI Taxonomy" id="1858794"/>
    <lineage>
        <taxon>Bacteria</taxon>
        <taxon>Bacillati</taxon>
        <taxon>Actinomycetota</taxon>
        <taxon>Actinomycetes</taxon>
        <taxon>Mycobacteriales</taxon>
        <taxon>Mycobacteriaceae</taxon>
        <taxon>Mycobacterium</taxon>
    </lineage>
</organism>
<evidence type="ECO:0000313" key="2">
    <source>
        <dbReference type="EMBL" id="OHU99046.1"/>
    </source>
</evidence>
<dbReference type="Proteomes" id="UP000238296">
    <property type="component" value="Unassembled WGS sequence"/>
</dbReference>
<gene>
    <name evidence="2" type="ORF">BKN37_19840</name>
    <name evidence="3" type="ORF">C1Y40_00087</name>
</gene>
<evidence type="ECO:0000313" key="4">
    <source>
        <dbReference type="Proteomes" id="UP000179734"/>
    </source>
</evidence>
<sequence>MKTITVNVSEPVYEDFQRASKRLGRPTSELIREAMEQYRRERLRPGNDLRGFRPRALGAVLQPLTSEDDLLSEMLGPGS</sequence>
<dbReference type="InterPro" id="IPR010985">
    <property type="entry name" value="Ribbon_hlx_hlx"/>
</dbReference>
<proteinExistence type="predicted"/>
<reference evidence="2 4" key="1">
    <citation type="submission" date="2016-10" db="EMBL/GenBank/DDBJ databases">
        <title>Genome sequence of Mycobacterium talmonii.</title>
        <authorList>
            <person name="Greninger A.L."/>
            <person name="Elliott B."/>
            <person name="Vasireddy S."/>
            <person name="Vasireddy R."/>
        </authorList>
    </citation>
    <scope>NUCLEOTIDE SEQUENCE [LARGE SCALE GENOMIC DNA]</scope>
    <source>
        <strain evidence="2">MO-5499</strain>
        <strain evidence="4">NE-TNMC-100812</strain>
    </source>
</reference>
<reference evidence="3 5" key="2">
    <citation type="journal article" date="2017" name="Int. J. Syst. Evol. Microbiol.">
        <title>Mycobacterium talmoniae sp. nov., a slowly growing mycobacterium isolated from human respiratory samples.</title>
        <authorList>
            <person name="Davidson R.M."/>
            <person name="DeGroote M.A."/>
            <person name="Marola J.L."/>
            <person name="Buss S."/>
            <person name="Jones V."/>
            <person name="McNeil M.R."/>
            <person name="Freifeld A.G."/>
            <person name="Elaine Epperson L."/>
            <person name="Hasan N.A."/>
            <person name="Jackson M."/>
            <person name="Iwen P.C."/>
            <person name="Salfinger M."/>
            <person name="Strong M."/>
        </authorList>
    </citation>
    <scope>NUCLEOTIDE SEQUENCE [LARGE SCALE GENOMIC DNA]</scope>
    <source>
        <strain evidence="3 5">ATCC BAA-2683</strain>
    </source>
</reference>
<dbReference type="Gene3D" id="1.10.1220.10">
    <property type="entry name" value="Met repressor-like"/>
    <property type="match status" value="1"/>
</dbReference>
<keyword evidence="4" id="KW-1185">Reference proteome</keyword>
<evidence type="ECO:0000313" key="3">
    <source>
        <dbReference type="EMBL" id="PQM49682.1"/>
    </source>
</evidence>
<evidence type="ECO:0000313" key="5">
    <source>
        <dbReference type="Proteomes" id="UP000238296"/>
    </source>
</evidence>
<dbReference type="EMBL" id="MLQM01000132">
    <property type="protein sequence ID" value="OHU99046.1"/>
    <property type="molecule type" value="Genomic_DNA"/>
</dbReference>
<evidence type="ECO:0000259" key="1">
    <source>
        <dbReference type="Pfam" id="PF01402"/>
    </source>
</evidence>
<feature type="domain" description="Ribbon-helix-helix protein CopG" evidence="1">
    <location>
        <begin position="2"/>
        <end position="40"/>
    </location>
</feature>
<dbReference type="InterPro" id="IPR002145">
    <property type="entry name" value="CopG"/>
</dbReference>
<name>A0A1S1NDP1_9MYCO</name>
<protein>
    <recommendedName>
        <fullName evidence="1">Ribbon-helix-helix protein CopG domain-containing protein</fullName>
    </recommendedName>
</protein>
<reference evidence="3" key="3">
    <citation type="submission" date="2018-01" db="EMBL/GenBank/DDBJ databases">
        <authorList>
            <person name="Gaut B.S."/>
            <person name="Morton B.R."/>
            <person name="Clegg M.T."/>
            <person name="Duvall M.R."/>
        </authorList>
    </citation>
    <scope>NUCLEOTIDE SEQUENCE</scope>
    <source>
        <strain evidence="3">ATCC BAA-2683</strain>
    </source>
</reference>
<dbReference type="InterPro" id="IPR013321">
    <property type="entry name" value="Arc_rbn_hlx_hlx"/>
</dbReference>
<dbReference type="Pfam" id="PF01402">
    <property type="entry name" value="RHH_1"/>
    <property type="match status" value="1"/>
</dbReference>
<dbReference type="GO" id="GO:0006355">
    <property type="term" value="P:regulation of DNA-templated transcription"/>
    <property type="evidence" value="ECO:0007669"/>
    <property type="project" value="InterPro"/>
</dbReference>